<accession>A0AAU7X8V2</accession>
<sequence length="263" mass="28486">MPFQYKPSTSRSARLARRLGSLGLPVLVIAAVGHHFDWLGTDHALAALLVGFGLAALALLAGIIGLIVIWNEGDLGATDAALGIVYALIALAPLAPLGYELWRYPKLTDISTDIIDPPLYRSAALLRAGHDNSARPPSPEALKLQRAAYPDIVTRRFSVGSDLVYVAAKKVVERHGWQILEAQPPKDDNDRARIETVARTMIMGFAEDIVIRIVGEPSGARIDIRSSSRFGRHDLGDNARRIRAFLAELDTAMAESYGQSSGD</sequence>
<proteinExistence type="predicted"/>
<gene>
    <name evidence="2" type="ORF">ABS361_21230</name>
</gene>
<dbReference type="EMBL" id="CP158568">
    <property type="protein sequence ID" value="XBY44502.1"/>
    <property type="molecule type" value="Genomic_DNA"/>
</dbReference>
<reference evidence="2" key="1">
    <citation type="submission" date="2024-06" db="EMBL/GenBank/DDBJ databases">
        <title>Methylostella associata gen. nov., sp. nov., a novel Ancalomicrobiaceae-affiliated facultatively methylotrophic bacteria that feed on methanotrophs of the genus Methylococcus.</title>
        <authorList>
            <person name="Saltykova V."/>
            <person name="Danilova O.V."/>
            <person name="Oshkin I.Y."/>
            <person name="Belova S.E."/>
            <person name="Pimenov N.V."/>
            <person name="Dedysh S.N."/>
        </authorList>
    </citation>
    <scope>NUCLEOTIDE SEQUENCE</scope>
    <source>
        <strain evidence="2">S20</strain>
    </source>
</reference>
<dbReference type="Pfam" id="PF07386">
    <property type="entry name" value="DUF1499"/>
    <property type="match status" value="1"/>
</dbReference>
<dbReference type="KEGG" id="mflg:ABS361_21230"/>
<name>A0AAU7X8V2_9HYPH</name>
<dbReference type="InterPro" id="IPR010865">
    <property type="entry name" value="DUF1499"/>
</dbReference>
<feature type="transmembrane region" description="Helical" evidence="1">
    <location>
        <begin position="43"/>
        <end position="69"/>
    </location>
</feature>
<feature type="transmembrane region" description="Helical" evidence="1">
    <location>
        <begin position="81"/>
        <end position="102"/>
    </location>
</feature>
<protein>
    <submittedName>
        <fullName evidence="2">DUF1499 domain-containing protein</fullName>
    </submittedName>
</protein>
<evidence type="ECO:0000256" key="1">
    <source>
        <dbReference type="SAM" id="Phobius"/>
    </source>
</evidence>
<keyword evidence="1" id="KW-0812">Transmembrane</keyword>
<dbReference type="AlphaFoldDB" id="A0AAU7X8V2"/>
<organism evidence="2">
    <name type="scientific">Methyloraptor flagellatus</name>
    <dbReference type="NCBI Taxonomy" id="3162530"/>
    <lineage>
        <taxon>Bacteria</taxon>
        <taxon>Pseudomonadati</taxon>
        <taxon>Pseudomonadota</taxon>
        <taxon>Alphaproteobacteria</taxon>
        <taxon>Hyphomicrobiales</taxon>
        <taxon>Ancalomicrobiaceae</taxon>
        <taxon>Methyloraptor</taxon>
    </lineage>
</organism>
<evidence type="ECO:0000313" key="2">
    <source>
        <dbReference type="EMBL" id="XBY44502.1"/>
    </source>
</evidence>
<keyword evidence="1" id="KW-0472">Membrane</keyword>
<keyword evidence="1" id="KW-1133">Transmembrane helix</keyword>
<dbReference type="RefSeq" id="WP_407049595.1">
    <property type="nucleotide sequence ID" value="NZ_CP158568.1"/>
</dbReference>